<dbReference type="AlphaFoldDB" id="A0AAW1TFA7"/>
<dbReference type="Gene3D" id="3.40.640.10">
    <property type="entry name" value="Type I PLP-dependent aspartate aminotransferase-like (Major domain)"/>
    <property type="match status" value="2"/>
</dbReference>
<dbReference type="InterPro" id="IPR015424">
    <property type="entry name" value="PyrdxlP-dep_Trfase"/>
</dbReference>
<protein>
    <recommendedName>
        <fullName evidence="3">MOSC domain-containing protein</fullName>
    </recommendedName>
</protein>
<dbReference type="Pfam" id="PF03473">
    <property type="entry name" value="MOSC"/>
    <property type="match status" value="1"/>
</dbReference>
<reference evidence="4 5" key="1">
    <citation type="journal article" date="2024" name="Nat. Commun.">
        <title>Phylogenomics reveals the evolutionary origins of lichenization in chlorophyte algae.</title>
        <authorList>
            <person name="Puginier C."/>
            <person name="Libourel C."/>
            <person name="Otte J."/>
            <person name="Skaloud P."/>
            <person name="Haon M."/>
            <person name="Grisel S."/>
            <person name="Petersen M."/>
            <person name="Berrin J.G."/>
            <person name="Delaux P.M."/>
            <person name="Dal Grande F."/>
            <person name="Keller J."/>
        </authorList>
    </citation>
    <scope>NUCLEOTIDE SEQUENCE [LARGE SCALE GENOMIC DNA]</scope>
    <source>
        <strain evidence="4 5">SAG 2523</strain>
    </source>
</reference>
<dbReference type="Gene3D" id="3.90.1150.10">
    <property type="entry name" value="Aspartate Aminotransferase, domain 1"/>
    <property type="match status" value="1"/>
</dbReference>
<feature type="domain" description="MOSC" evidence="3">
    <location>
        <begin position="580"/>
        <end position="731"/>
    </location>
</feature>
<dbReference type="InterPro" id="IPR015422">
    <property type="entry name" value="PyrdxlP-dep_Trfase_small"/>
</dbReference>
<evidence type="ECO:0000313" key="4">
    <source>
        <dbReference type="EMBL" id="KAK9867044.1"/>
    </source>
</evidence>
<feature type="compositionally biased region" description="Basic and acidic residues" evidence="2">
    <location>
        <begin position="780"/>
        <end position="796"/>
    </location>
</feature>
<dbReference type="InterPro" id="IPR011037">
    <property type="entry name" value="Pyrv_Knase-like_insert_dom_sf"/>
</dbReference>
<accession>A0AAW1TFA7</accession>
<dbReference type="GO" id="GO:0003824">
    <property type="term" value="F:catalytic activity"/>
    <property type="evidence" value="ECO:0007669"/>
    <property type="project" value="InterPro"/>
</dbReference>
<dbReference type="EMBL" id="JALJOV010000114">
    <property type="protein sequence ID" value="KAK9867044.1"/>
    <property type="molecule type" value="Genomic_DNA"/>
</dbReference>
<dbReference type="Proteomes" id="UP001485043">
    <property type="component" value="Unassembled WGS sequence"/>
</dbReference>
<dbReference type="SUPFAM" id="SSF53383">
    <property type="entry name" value="PLP-dependent transferases"/>
    <property type="match status" value="1"/>
</dbReference>
<dbReference type="InterPro" id="IPR015421">
    <property type="entry name" value="PyrdxlP-dep_Trfase_major"/>
</dbReference>
<name>A0AAW1TFA7_9CHLO</name>
<dbReference type="Pfam" id="PF03476">
    <property type="entry name" value="MOSC_N"/>
    <property type="match status" value="1"/>
</dbReference>
<dbReference type="GO" id="GO:0030170">
    <property type="term" value="F:pyridoxal phosphate binding"/>
    <property type="evidence" value="ECO:0007669"/>
    <property type="project" value="InterPro"/>
</dbReference>
<dbReference type="PANTHER" id="PTHR14237">
    <property type="entry name" value="MOLYBDOPTERIN COFACTOR SULFURASE MOSC"/>
    <property type="match status" value="1"/>
</dbReference>
<keyword evidence="5" id="KW-1185">Reference proteome</keyword>
<dbReference type="PANTHER" id="PTHR14237:SF80">
    <property type="entry name" value="MOLYBDENUM COFACTOR SULFURASE"/>
    <property type="match status" value="1"/>
</dbReference>
<dbReference type="Pfam" id="PF00266">
    <property type="entry name" value="Aminotran_5"/>
    <property type="match status" value="2"/>
</dbReference>
<dbReference type="SUPFAM" id="SSF50800">
    <property type="entry name" value="PK beta-barrel domain-like"/>
    <property type="match status" value="1"/>
</dbReference>
<sequence>MQDMTSHLYSNPHSQHGLVGEGVGAATAVQQARQLTLDMCQASAEDYDVIFTSGATGALKLVGEIMPWEAASQFVFTQDNHNSVLGIRNQAHAAGASSIAVTMHGAEDGWHAQPSGSGWMHSQPAPTAAPACSTGSTACLFAMPCESNFGGQRYDPHIVDFVALSYYKIFGYPTGLGALLVRRKTLAGMRKSYFGGGTVAASCAETSFFRRRPGAEGFEDGTAHFLGLAAVRHGFAQIAAVGGFPVIQQHTHTLTRWLAHEMAGLQHGNNSPVCCLYGLHEASQLPPGTAPQPPQSGANSQGPIVTFNVLHSDGSFVGHREVEKLATLSGILLRTGCFCNPGACALHLGMTPADVQQNFENGHACWDDMDLIDGRPTGAVRVSFGYMNTLQDAAAVVRMLQQYFVQPMRNSPAHEQVAACSSCPPSSRSKLSHLPESRGVWLLFDRHWALVNADRIVLTQKRLPALASLSPRLDLQQGFLELHSADGLQPPLQVHISMSAAMPEAEAGAVVKPQRDQRLTINICAETTCSQTTVAASGTSAEVAAWFRQAIGMECWLVQQQQGSSRLRKASRQERMQAVCPTSASVPPEHERPSEHSTGQIGFANEGQLLLVNAASLADINQRLSEKAKPRCADVSRFRPNLLVEGAPAFVEDSWASLEIGGAVFENAGPCTRCEMVCMDQRTGLKLGPEPLLTLASFRRIHGRIMFGILLSHQPSITAAQEASGLSGSAEQAPHMIPSHASRLQNVGHAALRDGDAGGIGWELPGGQHLPGPEGGHGMPAERRNGGHNSSDEERSSFPVLRVGMPLHVHTS</sequence>
<keyword evidence="1" id="KW-0501">Molybdenum cofactor biosynthesis</keyword>
<evidence type="ECO:0000259" key="3">
    <source>
        <dbReference type="PROSITE" id="PS51340"/>
    </source>
</evidence>
<dbReference type="PROSITE" id="PS51340">
    <property type="entry name" value="MOSC"/>
    <property type="match status" value="1"/>
</dbReference>
<dbReference type="InterPro" id="IPR005303">
    <property type="entry name" value="MOCOS_middle"/>
</dbReference>
<evidence type="ECO:0000313" key="5">
    <source>
        <dbReference type="Proteomes" id="UP001485043"/>
    </source>
</evidence>
<dbReference type="GO" id="GO:0030151">
    <property type="term" value="F:molybdenum ion binding"/>
    <property type="evidence" value="ECO:0007669"/>
    <property type="project" value="InterPro"/>
</dbReference>
<dbReference type="GO" id="GO:0006777">
    <property type="term" value="P:Mo-molybdopterin cofactor biosynthetic process"/>
    <property type="evidence" value="ECO:0007669"/>
    <property type="project" value="UniProtKB-KW"/>
</dbReference>
<organism evidence="4 5">
    <name type="scientific">Apatococcus fuscideae</name>
    <dbReference type="NCBI Taxonomy" id="2026836"/>
    <lineage>
        <taxon>Eukaryota</taxon>
        <taxon>Viridiplantae</taxon>
        <taxon>Chlorophyta</taxon>
        <taxon>core chlorophytes</taxon>
        <taxon>Trebouxiophyceae</taxon>
        <taxon>Chlorellales</taxon>
        <taxon>Chlorellaceae</taxon>
        <taxon>Apatococcus</taxon>
    </lineage>
</organism>
<dbReference type="SUPFAM" id="SSF141673">
    <property type="entry name" value="MOSC N-terminal domain-like"/>
    <property type="match status" value="1"/>
</dbReference>
<feature type="region of interest" description="Disordered" evidence="2">
    <location>
        <begin position="758"/>
        <end position="812"/>
    </location>
</feature>
<dbReference type="InterPro" id="IPR000192">
    <property type="entry name" value="Aminotrans_V_dom"/>
</dbReference>
<comment type="caution">
    <text evidence="4">The sequence shown here is derived from an EMBL/GenBank/DDBJ whole genome shotgun (WGS) entry which is preliminary data.</text>
</comment>
<gene>
    <name evidence="4" type="ORF">WJX84_002335</name>
</gene>
<evidence type="ECO:0000256" key="2">
    <source>
        <dbReference type="SAM" id="MobiDB-lite"/>
    </source>
</evidence>
<dbReference type="InterPro" id="IPR005302">
    <property type="entry name" value="MoCF_Sase_C"/>
</dbReference>
<evidence type="ECO:0000256" key="1">
    <source>
        <dbReference type="ARBA" id="ARBA00023150"/>
    </source>
</evidence>
<proteinExistence type="predicted"/>